<dbReference type="PANTHER" id="PTHR43284">
    <property type="entry name" value="ASPARAGINE SYNTHETASE (GLUTAMINE-HYDROLYZING)"/>
    <property type="match status" value="1"/>
</dbReference>
<dbReference type="Pfam" id="PF00733">
    <property type="entry name" value="Asn_synthase"/>
    <property type="match status" value="1"/>
</dbReference>
<comment type="similarity">
    <text evidence="2">Belongs to the asparagine synthetase family.</text>
</comment>
<keyword evidence="4 9" id="KW-0547">Nucleotide-binding</keyword>
<name>Q7M7N7_WOLSU</name>
<dbReference type="InterPro" id="IPR029055">
    <property type="entry name" value="Ntn_hydrolases_N"/>
</dbReference>
<dbReference type="CDD" id="cd01991">
    <property type="entry name" value="Asn_synthase_B_C"/>
    <property type="match status" value="1"/>
</dbReference>
<protein>
    <recommendedName>
        <fullName evidence="3">asparagine synthase (glutamine-hydrolyzing)</fullName>
        <ecNumber evidence="3">6.3.5.4</ecNumber>
    </recommendedName>
</protein>
<comment type="catalytic activity">
    <reaction evidence="7">
        <text>L-aspartate + L-glutamine + ATP + H2O = L-asparagine + L-glutamate + AMP + diphosphate + H(+)</text>
        <dbReference type="Rhea" id="RHEA:12228"/>
        <dbReference type="ChEBI" id="CHEBI:15377"/>
        <dbReference type="ChEBI" id="CHEBI:15378"/>
        <dbReference type="ChEBI" id="CHEBI:29985"/>
        <dbReference type="ChEBI" id="CHEBI:29991"/>
        <dbReference type="ChEBI" id="CHEBI:30616"/>
        <dbReference type="ChEBI" id="CHEBI:33019"/>
        <dbReference type="ChEBI" id="CHEBI:58048"/>
        <dbReference type="ChEBI" id="CHEBI:58359"/>
        <dbReference type="ChEBI" id="CHEBI:456215"/>
        <dbReference type="EC" id="6.3.5.4"/>
    </reaction>
</comment>
<proteinExistence type="inferred from homology"/>
<sequence length="604" mass="69534">MCSICGGTIKPSLIQKASDTMRHRGPDARSFWSDGKISLAHNRLSILDLSEAGNQPFGDERYRLIFNGEIYNFQELSSDYGLRLQSSSDTEVLWRLLILEGERILPRLNGMFSFLFYDGHKGEILMARDRFGKKPLFYFHEGKELGVASEIKALRAILGEKGALDQGALLDYLSYLAPCGEKSFFPTIHKLPAGCLARFSLSEGRLEKSSFYSLPSAPSRENIEEKEALRKIEELLVESVRYRLLSDVPVASFLSGGIDSSLISALYARLSPCSIETFSIGYDEYKHYDELPYAREVASHIGSIHHEKIATRKDFLEAFEEVLPILDEPLGDPAIIPTYLLSKEVAKSGFKVVLSGEGSDEIFFGYDGYFDSLKLLWLENSLGLKEKAILLDYHRKSEHGGKEWERLRRLLMDEKPYFRGINESWTPGQRARLFKQEPAWRDPILETFQDFPSKEGEGWYSYIDLKHWMAEVLMSKMDRMSMAHSLESRAPFLDYQLVDFVLSLPSSLRTGEITKNLLKKIALAYLPDSIVNRRKKGFSSPMFEWYFEAYQGRILEDYQRVNRELGWFEDSYLKFLYEKGRMGEYKSQNWGMILFSRWFLIHCG</sequence>
<evidence type="ECO:0000256" key="2">
    <source>
        <dbReference type="ARBA" id="ARBA00005752"/>
    </source>
</evidence>
<feature type="domain" description="Glutamine amidotransferase type-2" evidence="11">
    <location>
        <begin position="2"/>
        <end position="202"/>
    </location>
</feature>
<dbReference type="NCBIfam" id="TIGR01536">
    <property type="entry name" value="asn_synth_AEB"/>
    <property type="match status" value="1"/>
</dbReference>
<feature type="active site" description="For GATase activity" evidence="8">
    <location>
        <position position="2"/>
    </location>
</feature>
<dbReference type="HOGENOM" id="CLU_014658_3_1_7"/>
<organism evidence="13">
    <name type="scientific">Wolinella succinogenes (strain ATCC 29543 / DSM 1740 / CCUG 13145 / JCM 31913 / LMG 7466 / NCTC 11488 / FDC 602W)</name>
    <name type="common">Vibrio succinogenes</name>
    <dbReference type="NCBI Taxonomy" id="273121"/>
    <lineage>
        <taxon>Bacteria</taxon>
        <taxon>Pseudomonadati</taxon>
        <taxon>Campylobacterota</taxon>
        <taxon>Epsilonproteobacteria</taxon>
        <taxon>Campylobacterales</taxon>
        <taxon>Helicobacteraceae</taxon>
        <taxon>Wolinella</taxon>
    </lineage>
</organism>
<dbReference type="GO" id="GO:0004066">
    <property type="term" value="F:asparagine synthase (glutamine-hydrolyzing) activity"/>
    <property type="evidence" value="ECO:0007669"/>
    <property type="project" value="UniProtKB-EC"/>
</dbReference>
<keyword evidence="13" id="KW-1185">Reference proteome</keyword>
<dbReference type="InterPro" id="IPR051786">
    <property type="entry name" value="ASN_synthetase/amidase"/>
</dbReference>
<dbReference type="InterPro" id="IPR014729">
    <property type="entry name" value="Rossmann-like_a/b/a_fold"/>
</dbReference>
<dbReference type="InterPro" id="IPR001962">
    <property type="entry name" value="Asn_synthase"/>
</dbReference>
<evidence type="ECO:0000256" key="3">
    <source>
        <dbReference type="ARBA" id="ARBA00012737"/>
    </source>
</evidence>
<dbReference type="EC" id="6.3.5.4" evidence="3"/>
<evidence type="ECO:0000256" key="7">
    <source>
        <dbReference type="ARBA" id="ARBA00048741"/>
    </source>
</evidence>
<accession>Q7M7N7</accession>
<evidence type="ECO:0000259" key="11">
    <source>
        <dbReference type="PROSITE" id="PS51278"/>
    </source>
</evidence>
<evidence type="ECO:0000256" key="1">
    <source>
        <dbReference type="ARBA" id="ARBA00005187"/>
    </source>
</evidence>
<keyword evidence="6 8" id="KW-0315">Glutamine amidotransferase</keyword>
<keyword evidence="5 9" id="KW-0067">ATP-binding</keyword>
<dbReference type="eggNOG" id="COG0367">
    <property type="taxonomic scope" value="Bacteria"/>
</dbReference>
<dbReference type="PANTHER" id="PTHR43284:SF1">
    <property type="entry name" value="ASPARAGINE SYNTHETASE"/>
    <property type="match status" value="1"/>
</dbReference>
<dbReference type="Proteomes" id="UP000000422">
    <property type="component" value="Chromosome"/>
</dbReference>
<feature type="site" description="Important for beta-aspartyl-AMP intermediate formation" evidence="10">
    <location>
        <position position="357"/>
    </location>
</feature>
<dbReference type="InterPro" id="IPR006426">
    <property type="entry name" value="Asn_synth_AEB"/>
</dbReference>
<dbReference type="EMBL" id="BX571662">
    <property type="protein sequence ID" value="CAE11176.1"/>
    <property type="molecule type" value="Genomic_DNA"/>
</dbReference>
<dbReference type="GO" id="GO:0005524">
    <property type="term" value="F:ATP binding"/>
    <property type="evidence" value="ECO:0007669"/>
    <property type="project" value="UniProtKB-KW"/>
</dbReference>
<evidence type="ECO:0000313" key="13">
    <source>
        <dbReference type="Proteomes" id="UP000000422"/>
    </source>
</evidence>
<dbReference type="GO" id="GO:0006529">
    <property type="term" value="P:asparagine biosynthetic process"/>
    <property type="evidence" value="ECO:0007669"/>
    <property type="project" value="UniProtKB-KW"/>
</dbReference>
<feature type="binding site" evidence="9">
    <location>
        <position position="280"/>
    </location>
    <ligand>
        <name>ATP</name>
        <dbReference type="ChEBI" id="CHEBI:30616"/>
    </ligand>
</feature>
<dbReference type="Pfam" id="PF13537">
    <property type="entry name" value="GATase_7"/>
    <property type="match status" value="1"/>
</dbReference>
<dbReference type="Gene3D" id="3.60.20.10">
    <property type="entry name" value="Glutamine Phosphoribosylpyrophosphate, subunit 1, domain 1"/>
    <property type="match status" value="1"/>
</dbReference>
<comment type="pathway">
    <text evidence="1">Amino-acid biosynthesis; L-asparagine biosynthesis; L-asparagine from L-aspartate (L-Gln route): step 1/1.</text>
</comment>
<evidence type="ECO:0000256" key="5">
    <source>
        <dbReference type="ARBA" id="ARBA00022840"/>
    </source>
</evidence>
<keyword evidence="8" id="KW-0061">Asparagine biosynthesis</keyword>
<feature type="binding site" evidence="9">
    <location>
        <begin position="355"/>
        <end position="356"/>
    </location>
    <ligand>
        <name>ATP</name>
        <dbReference type="ChEBI" id="CHEBI:30616"/>
    </ligand>
</feature>
<dbReference type="Gene3D" id="3.40.50.620">
    <property type="entry name" value="HUPs"/>
    <property type="match status" value="1"/>
</dbReference>
<dbReference type="MEROPS" id="C44.976"/>
<dbReference type="KEGG" id="wsu:WS2185"/>
<dbReference type="InterPro" id="IPR017932">
    <property type="entry name" value="GATase_2_dom"/>
</dbReference>
<evidence type="ECO:0000256" key="8">
    <source>
        <dbReference type="PIRSR" id="PIRSR001589-1"/>
    </source>
</evidence>
<reference evidence="12 13" key="1">
    <citation type="journal article" date="2003" name="Proc. Natl. Acad. Sci. U.S.A.">
        <title>Complete genome sequence and analysis of Wolinella succinogenes.</title>
        <authorList>
            <person name="Baar C."/>
            <person name="Eppinger M."/>
            <person name="Raddatz G."/>
            <person name="Simon JM."/>
            <person name="Lanz C."/>
            <person name="Klimmek O."/>
            <person name="Nandakumar R."/>
            <person name="Gross R."/>
            <person name="Rosinus A."/>
            <person name="Keller H."/>
            <person name="Jagtap P."/>
            <person name="Linke B."/>
            <person name="Meyer F."/>
            <person name="Lederer H."/>
            <person name="Schuster S.C."/>
        </authorList>
    </citation>
    <scope>NUCLEOTIDE SEQUENCE [LARGE SCALE GENOMIC DNA]</scope>
    <source>
        <strain evidence="13">ATCC 29543 / DSM 1740 / CCUG 13145 / JCM 31913 / LMG 7466 / NCTC 11488 / FDC 602W</strain>
    </source>
</reference>
<evidence type="ECO:0000256" key="4">
    <source>
        <dbReference type="ARBA" id="ARBA00022741"/>
    </source>
</evidence>
<dbReference type="STRING" id="273121.WS2185"/>
<evidence type="ECO:0000256" key="6">
    <source>
        <dbReference type="ARBA" id="ARBA00022962"/>
    </source>
</evidence>
<dbReference type="InterPro" id="IPR033738">
    <property type="entry name" value="AsnB_N"/>
</dbReference>
<dbReference type="PIRSF" id="PIRSF001589">
    <property type="entry name" value="Asn_synthetase_glu-h"/>
    <property type="match status" value="1"/>
</dbReference>
<dbReference type="AlphaFoldDB" id="Q7M7N7"/>
<gene>
    <name evidence="12" type="primary">WBFR</name>
    <name evidence="12" type="ordered locus">WS2185</name>
</gene>
<evidence type="ECO:0000313" key="12">
    <source>
        <dbReference type="EMBL" id="CAE11176.1"/>
    </source>
</evidence>
<dbReference type="SUPFAM" id="SSF56235">
    <property type="entry name" value="N-terminal nucleophile aminohydrolases (Ntn hydrolases)"/>
    <property type="match status" value="1"/>
</dbReference>
<feature type="binding site" evidence="9">
    <location>
        <position position="89"/>
    </location>
    <ligand>
        <name>L-glutamine</name>
        <dbReference type="ChEBI" id="CHEBI:58359"/>
    </ligand>
</feature>
<evidence type="ECO:0000256" key="9">
    <source>
        <dbReference type="PIRSR" id="PIRSR001589-2"/>
    </source>
</evidence>
<keyword evidence="8" id="KW-0028">Amino-acid biosynthesis</keyword>
<evidence type="ECO:0000256" key="10">
    <source>
        <dbReference type="PIRSR" id="PIRSR001589-3"/>
    </source>
</evidence>
<dbReference type="PROSITE" id="PS51278">
    <property type="entry name" value="GATASE_TYPE_2"/>
    <property type="match status" value="1"/>
</dbReference>
<dbReference type="SUPFAM" id="SSF52402">
    <property type="entry name" value="Adenine nucleotide alpha hydrolases-like"/>
    <property type="match status" value="1"/>
</dbReference>
<dbReference type="CDD" id="cd00712">
    <property type="entry name" value="AsnB"/>
    <property type="match status" value="1"/>
</dbReference>